<keyword evidence="1" id="KW-0540">Nuclease</keyword>
<accession>A0AA40SDN0</accession>
<sequence>MQPSDFFKTEQDPAWSVNGDPWSSWKDHFDTELVVGLRNGPSPDGTTDLDVAQGLTRLVHAELEEYGTSKAVRLQEDEIAEALRSLKAVLRRLGIPFSPPFRDFRSFQGYWSRNDMGGSWAARRGYLNELFSPIWASLDELDAAGAEASGIRGVDGGLKNIVFASTGHKPEIVMSHLIDGAVEIVEHADSCLVYDRPLTDAGLTWGDLVDWWRAETGMNGAAERDVARSLYQRLHASLASEAERFVFFAFASRYADPDGMSQPALLPQVYVHFDPLTRRHREILSKPRRLARERMDFLLLLPGGVRIVIEVDGKHHYAREVPKGSGCWVAAPDLYSEMVAEDRALRLKGYEVFRFGGKELLEARDDLRFIRQFFTDMEARFWAADRGAGR</sequence>
<keyword evidence="1" id="KW-0255">Endonuclease</keyword>
<reference evidence="1 2" key="1">
    <citation type="submission" date="2020-08" db="EMBL/GenBank/DDBJ databases">
        <title>Genomic Encyclopedia of Type Strains, Phase III (KMG-III): the genomes of soil and plant-associated and newly described type strains.</title>
        <authorList>
            <person name="Whitman W."/>
        </authorList>
    </citation>
    <scope>NUCLEOTIDE SEQUENCE [LARGE SCALE GENOMIC DNA]</scope>
    <source>
        <strain evidence="1 2">CECT 3271</strain>
    </source>
</reference>
<dbReference type="RefSeq" id="WP_142191405.1">
    <property type="nucleotide sequence ID" value="NZ_BMSU01000006.1"/>
</dbReference>
<evidence type="ECO:0000313" key="2">
    <source>
        <dbReference type="Proteomes" id="UP000530412"/>
    </source>
</evidence>
<dbReference type="EMBL" id="JACJIE010000005">
    <property type="protein sequence ID" value="MBA8944251.1"/>
    <property type="molecule type" value="Genomic_DNA"/>
</dbReference>
<dbReference type="Proteomes" id="UP000530412">
    <property type="component" value="Unassembled WGS sequence"/>
</dbReference>
<proteinExistence type="predicted"/>
<evidence type="ECO:0000313" key="1">
    <source>
        <dbReference type="EMBL" id="MBA8944251.1"/>
    </source>
</evidence>
<comment type="caution">
    <text evidence="1">The sequence shown here is derived from an EMBL/GenBank/DDBJ whole genome shotgun (WGS) entry which is preliminary data.</text>
</comment>
<name>A0AA40SDN0_9ACTN</name>
<organism evidence="1 2">
    <name type="scientific">Streptomyces calvus</name>
    <dbReference type="NCBI Taxonomy" id="67282"/>
    <lineage>
        <taxon>Bacteria</taxon>
        <taxon>Bacillati</taxon>
        <taxon>Actinomycetota</taxon>
        <taxon>Actinomycetes</taxon>
        <taxon>Kitasatosporales</taxon>
        <taxon>Streptomycetaceae</taxon>
        <taxon>Streptomyces</taxon>
    </lineage>
</organism>
<dbReference type="GO" id="GO:0004519">
    <property type="term" value="F:endonuclease activity"/>
    <property type="evidence" value="ECO:0007669"/>
    <property type="project" value="UniProtKB-KW"/>
</dbReference>
<protein>
    <submittedName>
        <fullName evidence="1">Very-short-patch-repair endonuclease</fullName>
    </submittedName>
</protein>
<dbReference type="AlphaFoldDB" id="A0AA40SDN0"/>
<gene>
    <name evidence="1" type="ORF">FHS33_002689</name>
</gene>
<keyword evidence="1" id="KW-0378">Hydrolase</keyword>